<dbReference type="FunFam" id="3.30.60.190:FF:000001">
    <property type="entry name" value="box C/D snoRNA protein 1"/>
    <property type="match status" value="1"/>
</dbReference>
<dbReference type="InterPro" id="IPR007529">
    <property type="entry name" value="Znf_HIT"/>
</dbReference>
<dbReference type="GO" id="GO:0048254">
    <property type="term" value="P:snoRNA localization"/>
    <property type="evidence" value="ECO:0007669"/>
    <property type="project" value="TreeGrafter"/>
</dbReference>
<evidence type="ECO:0000313" key="16">
    <source>
        <dbReference type="EMBL" id="CZT04199.1"/>
    </source>
</evidence>
<evidence type="ECO:0000256" key="5">
    <source>
        <dbReference type="ARBA" id="ARBA00022771"/>
    </source>
</evidence>
<evidence type="ECO:0000256" key="12">
    <source>
        <dbReference type="ARBA" id="ARBA00077531"/>
    </source>
</evidence>
<keyword evidence="2" id="KW-0690">Ribosome biogenesis</keyword>
<keyword evidence="17" id="KW-1185">Reference proteome</keyword>
<comment type="similarity">
    <text evidence="9">Belongs to the BCD1 family.</text>
</comment>
<name>A0A1E1L118_9HELO</name>
<dbReference type="PANTHER" id="PTHR13483">
    <property type="entry name" value="BOX C_D SNORNA PROTEIN 1-RELATED"/>
    <property type="match status" value="1"/>
</dbReference>
<comment type="function">
    <text evidence="8">Required for box C/D snoRNAs accumulation involved in snoRNA processing, snoRNA transport to the nucleolus and ribosome biogenesis.</text>
</comment>
<dbReference type="SUPFAM" id="SSF144232">
    <property type="entry name" value="HIT/MYND zinc finger-like"/>
    <property type="match status" value="1"/>
</dbReference>
<protein>
    <recommendedName>
        <fullName evidence="11">Box C/D snoRNA protein 1</fullName>
    </recommendedName>
    <alternativeName>
        <fullName evidence="12">Zinc finger HIT domain-containing protein 6</fullName>
    </alternativeName>
</protein>
<dbReference type="GO" id="GO:0000492">
    <property type="term" value="P:box C/D snoRNP assembly"/>
    <property type="evidence" value="ECO:0007669"/>
    <property type="project" value="TreeGrafter"/>
</dbReference>
<evidence type="ECO:0000256" key="8">
    <source>
        <dbReference type="ARBA" id="ARBA00049598"/>
    </source>
</evidence>
<dbReference type="PROSITE" id="PS51083">
    <property type="entry name" value="ZF_HIT"/>
    <property type="match status" value="1"/>
</dbReference>
<evidence type="ECO:0000256" key="1">
    <source>
        <dbReference type="ARBA" id="ARBA00022499"/>
    </source>
</evidence>
<evidence type="ECO:0000256" key="13">
    <source>
        <dbReference type="PROSITE-ProRule" id="PRU00453"/>
    </source>
</evidence>
<keyword evidence="4" id="KW-0479">Metal-binding</keyword>
<dbReference type="CDD" id="cd23023">
    <property type="entry name" value="zf-HIT_BCD1"/>
    <property type="match status" value="1"/>
</dbReference>
<evidence type="ECO:0000256" key="7">
    <source>
        <dbReference type="ARBA" id="ARBA00022843"/>
    </source>
</evidence>
<reference evidence="17" key="1">
    <citation type="submission" date="2016-03" db="EMBL/GenBank/DDBJ databases">
        <authorList>
            <person name="Ploux O."/>
        </authorList>
    </citation>
    <scope>NUCLEOTIDE SEQUENCE [LARGE SCALE GENOMIC DNA]</scope>
    <source>
        <strain evidence="17">UK7</strain>
    </source>
</reference>
<evidence type="ECO:0000256" key="11">
    <source>
        <dbReference type="ARBA" id="ARBA00068630"/>
    </source>
</evidence>
<comment type="subunit">
    <text evidence="10">Interacts with FBL, SNU13, NOP58, NUFIP1, RUVBL1, RUVBL2 and TAF9. Interacts (via HIT-type zinc finger) with the RUVBL1/RUVBL2 complex in the presence of ADP.</text>
</comment>
<evidence type="ECO:0000256" key="2">
    <source>
        <dbReference type="ARBA" id="ARBA00022517"/>
    </source>
</evidence>
<dbReference type="AlphaFoldDB" id="A0A1E1L118"/>
<feature type="region of interest" description="Disordered" evidence="14">
    <location>
        <begin position="202"/>
        <end position="232"/>
    </location>
</feature>
<keyword evidence="3" id="KW-0597">Phosphoprotein</keyword>
<dbReference type="Gene3D" id="3.30.60.190">
    <property type="match status" value="1"/>
</dbReference>
<feature type="region of interest" description="Disordered" evidence="14">
    <location>
        <begin position="351"/>
        <end position="394"/>
    </location>
</feature>
<comment type="caution">
    <text evidence="16">The sequence shown here is derived from an EMBL/GenBank/DDBJ whole genome shotgun (WGS) entry which is preliminary data.</text>
</comment>
<organism evidence="16 17">
    <name type="scientific">Rhynchosporium graminicola</name>
    <dbReference type="NCBI Taxonomy" id="2792576"/>
    <lineage>
        <taxon>Eukaryota</taxon>
        <taxon>Fungi</taxon>
        <taxon>Dikarya</taxon>
        <taxon>Ascomycota</taxon>
        <taxon>Pezizomycotina</taxon>
        <taxon>Leotiomycetes</taxon>
        <taxon>Helotiales</taxon>
        <taxon>Ploettnerulaceae</taxon>
        <taxon>Rhynchosporium</taxon>
    </lineage>
</organism>
<evidence type="ECO:0000259" key="15">
    <source>
        <dbReference type="PROSITE" id="PS51083"/>
    </source>
</evidence>
<keyword evidence="1" id="KW-1017">Isopeptide bond</keyword>
<proteinExistence type="inferred from homology"/>
<evidence type="ECO:0000256" key="4">
    <source>
        <dbReference type="ARBA" id="ARBA00022723"/>
    </source>
</evidence>
<evidence type="ECO:0000256" key="10">
    <source>
        <dbReference type="ARBA" id="ARBA00061949"/>
    </source>
</evidence>
<dbReference type="GO" id="GO:0070761">
    <property type="term" value="C:pre-snoRNP complex"/>
    <property type="evidence" value="ECO:0007669"/>
    <property type="project" value="TreeGrafter"/>
</dbReference>
<dbReference type="InterPro" id="IPR057721">
    <property type="entry name" value="BCD1_alpha/beta"/>
</dbReference>
<accession>A0A1E1L118</accession>
<gene>
    <name evidence="16" type="ORF">RCO7_10819</name>
</gene>
<evidence type="ECO:0000256" key="14">
    <source>
        <dbReference type="SAM" id="MobiDB-lite"/>
    </source>
</evidence>
<dbReference type="Proteomes" id="UP000178129">
    <property type="component" value="Unassembled WGS sequence"/>
</dbReference>
<dbReference type="InParanoid" id="A0A1E1L118"/>
<keyword evidence="5 13" id="KW-0863">Zinc-finger</keyword>
<evidence type="ECO:0000313" key="17">
    <source>
        <dbReference type="Proteomes" id="UP000178129"/>
    </source>
</evidence>
<dbReference type="Pfam" id="PF04438">
    <property type="entry name" value="zf-HIT"/>
    <property type="match status" value="1"/>
</dbReference>
<dbReference type="Pfam" id="PF25790">
    <property type="entry name" value="BCD1"/>
    <property type="match status" value="1"/>
</dbReference>
<dbReference type="PANTHER" id="PTHR13483:SF11">
    <property type="entry name" value="ZINC FINGER HIT DOMAIN-CONTAINING PROTEIN 3"/>
    <property type="match status" value="1"/>
</dbReference>
<evidence type="ECO:0000256" key="6">
    <source>
        <dbReference type="ARBA" id="ARBA00022833"/>
    </source>
</evidence>
<feature type="domain" description="HIT-type" evidence="15">
    <location>
        <begin position="8"/>
        <end position="42"/>
    </location>
</feature>
<feature type="compositionally biased region" description="Acidic residues" evidence="14">
    <location>
        <begin position="362"/>
        <end position="394"/>
    </location>
</feature>
<sequence length="394" mass="45374">MDDLSSLCTICHIEPPIYTCPRCNLQTCSLACSKRHKIRSMCNGIRDPTKFLPIEQVATPWGIDHDYNFLHGIETSVARSEKVLIQDLELISIDEMERARTGESIQEYRRRTGRGEKELPGEACIKRDLKWANIRVMKAPKGMKRNKENATGWNKRQRCIIWQVEWIREGKERTLFRAMGNRPIGDFYEAMVEEERILNMSEEERREKKKGEKRRRADEVKRNLAKRARSEEEKLDMTSVPILQDPKTGTWNVAPVYSAREEVANSEREDSIAMPPPPKPRDYKFYLHRPLTPASFPKVLAPISHSKPLTEQLRKREVLEFPTIHVFPSSAETLPEGFMLEEDFLKAVADGKKGVGKKMEQDVETEDEDSTDSEDTSSSEESDSEESMEDGEIA</sequence>
<keyword evidence="6" id="KW-0862">Zinc</keyword>
<dbReference type="EMBL" id="FJUW01000031">
    <property type="protein sequence ID" value="CZT04199.1"/>
    <property type="molecule type" value="Genomic_DNA"/>
</dbReference>
<feature type="compositionally biased region" description="Basic and acidic residues" evidence="14">
    <location>
        <begin position="351"/>
        <end position="361"/>
    </location>
</feature>
<dbReference type="STRING" id="914237.A0A1E1L118"/>
<keyword evidence="7" id="KW-0832">Ubl conjugation</keyword>
<evidence type="ECO:0000256" key="9">
    <source>
        <dbReference type="ARBA" id="ARBA00049654"/>
    </source>
</evidence>
<dbReference type="InterPro" id="IPR051639">
    <property type="entry name" value="BCD1"/>
</dbReference>
<dbReference type="GO" id="GO:0005634">
    <property type="term" value="C:nucleus"/>
    <property type="evidence" value="ECO:0007669"/>
    <property type="project" value="TreeGrafter"/>
</dbReference>
<dbReference type="GO" id="GO:0008270">
    <property type="term" value="F:zinc ion binding"/>
    <property type="evidence" value="ECO:0007669"/>
    <property type="project" value="UniProtKB-UniRule"/>
</dbReference>
<evidence type="ECO:0000256" key="3">
    <source>
        <dbReference type="ARBA" id="ARBA00022553"/>
    </source>
</evidence>
<dbReference type="GO" id="GO:0000463">
    <property type="term" value="P:maturation of LSU-rRNA from tricistronic rRNA transcript (SSU-rRNA, 5.8S rRNA, LSU-rRNA)"/>
    <property type="evidence" value="ECO:0007669"/>
    <property type="project" value="TreeGrafter"/>
</dbReference>